<feature type="region of interest" description="Disordered" evidence="1">
    <location>
        <begin position="1"/>
        <end position="98"/>
    </location>
</feature>
<feature type="compositionally biased region" description="Basic and acidic residues" evidence="1">
    <location>
        <begin position="75"/>
        <end position="91"/>
    </location>
</feature>
<dbReference type="EMBL" id="JANPWB010000006">
    <property type="protein sequence ID" value="KAJ1181140.1"/>
    <property type="molecule type" value="Genomic_DNA"/>
</dbReference>
<proteinExistence type="predicted"/>
<sequence length="111" mass="12159">MRRGFRDPGVAEVCRRAPLPEGGPRSSDAARPCPGGFQGLERQAAPRSLERRTASLWRGPGGTRAQRMRALRALEGPRERLGHQVGEDRGRGWGVSDGTDRLDESIWVTAV</sequence>
<reference evidence="2" key="1">
    <citation type="journal article" date="2022" name="bioRxiv">
        <title>Sequencing and chromosome-scale assembly of the giantPleurodeles waltlgenome.</title>
        <authorList>
            <person name="Brown T."/>
            <person name="Elewa A."/>
            <person name="Iarovenko S."/>
            <person name="Subramanian E."/>
            <person name="Araus A.J."/>
            <person name="Petzold A."/>
            <person name="Susuki M."/>
            <person name="Suzuki K.-i.T."/>
            <person name="Hayashi T."/>
            <person name="Toyoda A."/>
            <person name="Oliveira C."/>
            <person name="Osipova E."/>
            <person name="Leigh N.D."/>
            <person name="Simon A."/>
            <person name="Yun M.H."/>
        </authorList>
    </citation>
    <scope>NUCLEOTIDE SEQUENCE</scope>
    <source>
        <strain evidence="2">20211129_DDA</strain>
        <tissue evidence="2">Liver</tissue>
    </source>
</reference>
<gene>
    <name evidence="2" type="ORF">NDU88_006350</name>
</gene>
<comment type="caution">
    <text evidence="2">The sequence shown here is derived from an EMBL/GenBank/DDBJ whole genome shotgun (WGS) entry which is preliminary data.</text>
</comment>
<dbReference type="Proteomes" id="UP001066276">
    <property type="component" value="Chromosome 3_2"/>
</dbReference>
<accession>A0AAV7TY55</accession>
<dbReference type="AlphaFoldDB" id="A0AAV7TY55"/>
<protein>
    <submittedName>
        <fullName evidence="2">Uncharacterized protein</fullName>
    </submittedName>
</protein>
<evidence type="ECO:0000256" key="1">
    <source>
        <dbReference type="SAM" id="MobiDB-lite"/>
    </source>
</evidence>
<evidence type="ECO:0000313" key="2">
    <source>
        <dbReference type="EMBL" id="KAJ1181140.1"/>
    </source>
</evidence>
<name>A0AAV7TY55_PLEWA</name>
<organism evidence="2 3">
    <name type="scientific">Pleurodeles waltl</name>
    <name type="common">Iberian ribbed newt</name>
    <dbReference type="NCBI Taxonomy" id="8319"/>
    <lineage>
        <taxon>Eukaryota</taxon>
        <taxon>Metazoa</taxon>
        <taxon>Chordata</taxon>
        <taxon>Craniata</taxon>
        <taxon>Vertebrata</taxon>
        <taxon>Euteleostomi</taxon>
        <taxon>Amphibia</taxon>
        <taxon>Batrachia</taxon>
        <taxon>Caudata</taxon>
        <taxon>Salamandroidea</taxon>
        <taxon>Salamandridae</taxon>
        <taxon>Pleurodelinae</taxon>
        <taxon>Pleurodeles</taxon>
    </lineage>
</organism>
<evidence type="ECO:0000313" key="3">
    <source>
        <dbReference type="Proteomes" id="UP001066276"/>
    </source>
</evidence>
<keyword evidence="3" id="KW-1185">Reference proteome</keyword>